<sequence length="180" mass="19566">MLRRLLARLRPGDDCDALYRSIVAQARQPAFYGGDGVPDTPEGRFELLVLHAALIMRRLRRDGAAGRDLAQALFDLMFRNLDGNLREMGVYDLVVPRRIRRMGEAFYGRAGAYDAGLDAADDALLADALARNLYDGRAGAERLRAMVGYVRDCDRALAATGLASLAAGEPGWPPVPGGYA</sequence>
<dbReference type="Proteomes" id="UP000295678">
    <property type="component" value="Unassembled WGS sequence"/>
</dbReference>
<dbReference type="InterPro" id="IPR021150">
    <property type="entry name" value="Ubiq_cyt_c_chap"/>
</dbReference>
<comment type="similarity">
    <text evidence="2">Belongs to the UPF0174 family.</text>
</comment>
<evidence type="ECO:0000256" key="2">
    <source>
        <dbReference type="ARBA" id="ARBA00006436"/>
    </source>
</evidence>
<dbReference type="AlphaFoldDB" id="A0A4R3MCP5"/>
<comment type="caution">
    <text evidence="4">The sequence shown here is derived from an EMBL/GenBank/DDBJ whole genome shotgun (WGS) entry which is preliminary data.</text>
</comment>
<dbReference type="InterPro" id="IPR014569">
    <property type="entry name" value="Ubq_cyt-c_CBP3-rel"/>
</dbReference>
<dbReference type="InterPro" id="IPR007129">
    <property type="entry name" value="Ubiqinol_cyt_c_chaperone_CPB3"/>
</dbReference>
<keyword evidence="5" id="KW-1185">Reference proteome</keyword>
<dbReference type="PANTHER" id="PTHR12184:SF1">
    <property type="entry name" value="UBIQUINOL-CYTOCHROME-C REDUCTASE COMPLEX ASSEMBLY FACTOR 1"/>
    <property type="match status" value="1"/>
</dbReference>
<protein>
    <submittedName>
        <fullName evidence="4">Cytochrome b pre-mRNA-processing protein 3</fullName>
    </submittedName>
</protein>
<evidence type="ECO:0000256" key="1">
    <source>
        <dbReference type="ARBA" id="ARBA00006407"/>
    </source>
</evidence>
<evidence type="ECO:0000313" key="5">
    <source>
        <dbReference type="Proteomes" id="UP000295678"/>
    </source>
</evidence>
<dbReference type="OrthoDB" id="7158889at2"/>
<organism evidence="4 5">
    <name type="scientific">Tepidamorphus gemmatus</name>
    <dbReference type="NCBI Taxonomy" id="747076"/>
    <lineage>
        <taxon>Bacteria</taxon>
        <taxon>Pseudomonadati</taxon>
        <taxon>Pseudomonadota</taxon>
        <taxon>Alphaproteobacteria</taxon>
        <taxon>Hyphomicrobiales</taxon>
        <taxon>Tepidamorphaceae</taxon>
        <taxon>Tepidamorphus</taxon>
    </lineage>
</organism>
<dbReference type="Pfam" id="PF03981">
    <property type="entry name" value="Ubiq_cyt_C_chap"/>
    <property type="match status" value="1"/>
</dbReference>
<evidence type="ECO:0000259" key="3">
    <source>
        <dbReference type="Pfam" id="PF03981"/>
    </source>
</evidence>
<gene>
    <name evidence="4" type="ORF">EDC22_104247</name>
</gene>
<evidence type="ECO:0000313" key="4">
    <source>
        <dbReference type="EMBL" id="TCT11484.1"/>
    </source>
</evidence>
<dbReference type="EMBL" id="SMAK01000004">
    <property type="protein sequence ID" value="TCT11484.1"/>
    <property type="molecule type" value="Genomic_DNA"/>
</dbReference>
<dbReference type="RefSeq" id="WP_132806235.1">
    <property type="nucleotide sequence ID" value="NZ_SMAK01000004.1"/>
</dbReference>
<comment type="similarity">
    <text evidence="1">Belongs to the CBP3 family.</text>
</comment>
<dbReference type="PANTHER" id="PTHR12184">
    <property type="entry name" value="UBIQUINOL-CYTOCHROME C REDUCTASE COMPLEX ASSEMBLY FACTOR 1 FAMILY MEMBER"/>
    <property type="match status" value="1"/>
</dbReference>
<reference evidence="4 5" key="1">
    <citation type="submission" date="2019-03" db="EMBL/GenBank/DDBJ databases">
        <title>Genomic Encyclopedia of Type Strains, Phase IV (KMG-IV): sequencing the most valuable type-strain genomes for metagenomic binning, comparative biology and taxonomic classification.</title>
        <authorList>
            <person name="Goeker M."/>
        </authorList>
    </citation>
    <scope>NUCLEOTIDE SEQUENCE [LARGE SCALE GENOMIC DNA]</scope>
    <source>
        <strain evidence="4 5">DSM 19345</strain>
    </source>
</reference>
<proteinExistence type="inferred from homology"/>
<dbReference type="PIRSF" id="PIRSF032079">
    <property type="entry name" value="UCP032079"/>
    <property type="match status" value="1"/>
</dbReference>
<accession>A0A4R3MCP5</accession>
<name>A0A4R3MCP5_9HYPH</name>
<feature type="domain" description="Ubiquinol-cytochrome c chaperone" evidence="3">
    <location>
        <begin position="36"/>
        <end position="172"/>
    </location>
</feature>